<organism evidence="2 3">
    <name type="scientific">Vibrio qingdaonensis</name>
    <dbReference type="NCBI Taxonomy" id="2829491"/>
    <lineage>
        <taxon>Bacteria</taxon>
        <taxon>Pseudomonadati</taxon>
        <taxon>Pseudomonadota</taxon>
        <taxon>Gammaproteobacteria</taxon>
        <taxon>Vibrionales</taxon>
        <taxon>Vibrionaceae</taxon>
        <taxon>Vibrio</taxon>
    </lineage>
</organism>
<keyword evidence="1" id="KW-1133">Transmembrane helix</keyword>
<dbReference type="RefSeq" id="WP_265676046.1">
    <property type="nucleotide sequence ID" value="NZ_JAKRRY010000023.1"/>
</dbReference>
<dbReference type="EMBL" id="JAKRRY010000023">
    <property type="protein sequence ID" value="MCW8347516.1"/>
    <property type="molecule type" value="Genomic_DNA"/>
</dbReference>
<evidence type="ECO:0000256" key="1">
    <source>
        <dbReference type="SAM" id="Phobius"/>
    </source>
</evidence>
<reference evidence="2" key="1">
    <citation type="submission" date="2022-02" db="EMBL/GenBank/DDBJ databases">
        <title>Vibrio sp. nov, a new bacterium isolated from seawater.</title>
        <authorList>
            <person name="Yuan Y."/>
        </authorList>
    </citation>
    <scope>NUCLEOTIDE SEQUENCE</scope>
    <source>
        <strain evidence="2">ZSDZ65</strain>
    </source>
</reference>
<feature type="transmembrane region" description="Helical" evidence="1">
    <location>
        <begin position="36"/>
        <end position="52"/>
    </location>
</feature>
<keyword evidence="1" id="KW-0812">Transmembrane</keyword>
<gene>
    <name evidence="2" type="ORF">MD535_16060</name>
</gene>
<feature type="transmembrane region" description="Helical" evidence="1">
    <location>
        <begin position="6"/>
        <end position="29"/>
    </location>
</feature>
<keyword evidence="3" id="KW-1185">Reference proteome</keyword>
<comment type="caution">
    <text evidence="2">The sequence shown here is derived from an EMBL/GenBank/DDBJ whole genome shotgun (WGS) entry which is preliminary data.</text>
</comment>
<protein>
    <submittedName>
        <fullName evidence="2">Uncharacterized protein</fullName>
    </submittedName>
</protein>
<evidence type="ECO:0000313" key="2">
    <source>
        <dbReference type="EMBL" id="MCW8347516.1"/>
    </source>
</evidence>
<proteinExistence type="predicted"/>
<feature type="transmembrane region" description="Helical" evidence="1">
    <location>
        <begin position="58"/>
        <end position="78"/>
    </location>
</feature>
<accession>A0A9X3CPX8</accession>
<dbReference type="AlphaFoldDB" id="A0A9X3CPX8"/>
<name>A0A9X3CPX8_9VIBR</name>
<keyword evidence="1" id="KW-0472">Membrane</keyword>
<sequence>MNYLAIIVLVIFMLLTAAFDFLVYVVFSVGYFIQDTWMWGLLFFSVLGVIYGKSHGRTFSLCVALIIASVTLWHEFYVTDEEKQQTISVAQELGAMYKQMGATVDINGSKLTNAFTFPLPKRMLLSDIDQVESSLDDTIERVLGPKFRNFRAYRELELAFEEFLDHGGEIETIIKDSKGEGVFRIQVDGFQDYSLTVITQK</sequence>
<evidence type="ECO:0000313" key="3">
    <source>
        <dbReference type="Proteomes" id="UP001155587"/>
    </source>
</evidence>
<dbReference type="Proteomes" id="UP001155587">
    <property type="component" value="Unassembled WGS sequence"/>
</dbReference>